<keyword evidence="10" id="KW-0539">Nucleus</keyword>
<keyword evidence="11" id="KW-0131">Cell cycle</keyword>
<evidence type="ECO:0000256" key="7">
    <source>
        <dbReference type="ARBA" id="ARBA00023054"/>
    </source>
</evidence>
<keyword evidence="6" id="KW-0805">Transcription regulation</keyword>
<feature type="coiled-coil region" evidence="13">
    <location>
        <begin position="229"/>
        <end position="256"/>
    </location>
</feature>
<feature type="domain" description="THAP-type" evidence="15">
    <location>
        <begin position="1"/>
        <end position="87"/>
    </location>
</feature>
<organism evidence="17">
    <name type="scientific">Neodiprion lecontei</name>
    <name type="common">Redheaded pine sawfly</name>
    <dbReference type="NCBI Taxonomy" id="441921"/>
    <lineage>
        <taxon>Eukaryota</taxon>
        <taxon>Metazoa</taxon>
        <taxon>Ecdysozoa</taxon>
        <taxon>Arthropoda</taxon>
        <taxon>Hexapoda</taxon>
        <taxon>Insecta</taxon>
        <taxon>Pterygota</taxon>
        <taxon>Neoptera</taxon>
        <taxon>Endopterygota</taxon>
        <taxon>Hymenoptera</taxon>
        <taxon>Tenthredinoidea</taxon>
        <taxon>Diprionidae</taxon>
        <taxon>Diprioninae</taxon>
        <taxon>Neodiprion</taxon>
    </lineage>
</organism>
<keyword evidence="7 13" id="KW-0175">Coiled coil</keyword>
<dbReference type="InParanoid" id="A0A6J0BYM0"/>
<keyword evidence="8 12" id="KW-0238">DNA-binding</keyword>
<dbReference type="GeneID" id="107224010"/>
<evidence type="ECO:0000256" key="3">
    <source>
        <dbReference type="ARBA" id="ARBA00022723"/>
    </source>
</evidence>
<feature type="compositionally biased region" description="Polar residues" evidence="14">
    <location>
        <begin position="115"/>
        <end position="129"/>
    </location>
</feature>
<comment type="similarity">
    <text evidence="2">Belongs to the THAP1 family.</text>
</comment>
<reference evidence="17" key="1">
    <citation type="submission" date="2025-08" db="UniProtKB">
        <authorList>
            <consortium name="RefSeq"/>
        </authorList>
    </citation>
    <scope>IDENTIFICATION</scope>
    <source>
        <tissue evidence="17">Thorax and Abdomen</tissue>
    </source>
</reference>
<proteinExistence type="inferred from homology"/>
<dbReference type="PANTHER" id="PTHR46600:SF1">
    <property type="entry name" value="THAP DOMAIN-CONTAINING PROTEIN 1"/>
    <property type="match status" value="1"/>
</dbReference>
<evidence type="ECO:0000256" key="1">
    <source>
        <dbReference type="ARBA" id="ARBA00004642"/>
    </source>
</evidence>
<evidence type="ECO:0000256" key="5">
    <source>
        <dbReference type="ARBA" id="ARBA00022833"/>
    </source>
</evidence>
<keyword evidence="3" id="KW-0479">Metal-binding</keyword>
<sequence length="259" mass="29320">MPRKCCVRSCKLQGDDPEAVAVSFHKLPKDQGIQRKWLESINNAENTKLEPKKFMDVCSLHFEPEAFYYSGLGKLKRIKKDHYPTIFGIAKNRGRNLPIHQNCQTEQQNDILDSSLNRSDNLHSSSPYNPVSPINDDEEQEPTNAGDNESGNECPQAMNCMNSSINENVSVQTEPLSTCTKCTQYECDSFIIGRNDATLIANAILKKSVANIDLDGINSSNNFLLQQLVLKAQSEIRQLRKKNKNLRMKNARYGKRKKI</sequence>
<dbReference type="InterPro" id="IPR026516">
    <property type="entry name" value="THAP1/10"/>
</dbReference>
<evidence type="ECO:0000256" key="4">
    <source>
        <dbReference type="ARBA" id="ARBA00022771"/>
    </source>
</evidence>
<accession>A0A6J0BYM0</accession>
<protein>
    <submittedName>
        <fullName evidence="17">Uncharacterized protein LOC107224010 isoform X1</fullName>
    </submittedName>
</protein>
<dbReference type="KEGG" id="nlo:107224010"/>
<dbReference type="Gene3D" id="6.20.210.20">
    <property type="entry name" value="THAP domain"/>
    <property type="match status" value="1"/>
</dbReference>
<dbReference type="SMART" id="SM00980">
    <property type="entry name" value="THAP"/>
    <property type="match status" value="1"/>
</dbReference>
<dbReference type="SMART" id="SM00692">
    <property type="entry name" value="DM3"/>
    <property type="match status" value="1"/>
</dbReference>
<evidence type="ECO:0000256" key="10">
    <source>
        <dbReference type="ARBA" id="ARBA00023242"/>
    </source>
</evidence>
<dbReference type="SUPFAM" id="SSF57716">
    <property type="entry name" value="Glucocorticoid receptor-like (DNA-binding domain)"/>
    <property type="match status" value="1"/>
</dbReference>
<keyword evidence="5" id="KW-0862">Zinc</keyword>
<evidence type="ECO:0000259" key="15">
    <source>
        <dbReference type="PROSITE" id="PS50950"/>
    </source>
</evidence>
<dbReference type="AlphaFoldDB" id="A0A6J0BYM0"/>
<dbReference type="PROSITE" id="PS50950">
    <property type="entry name" value="ZF_THAP"/>
    <property type="match status" value="1"/>
</dbReference>
<dbReference type="GO" id="GO:0008270">
    <property type="term" value="F:zinc ion binding"/>
    <property type="evidence" value="ECO:0007669"/>
    <property type="project" value="UniProtKB-KW"/>
</dbReference>
<evidence type="ECO:0000256" key="2">
    <source>
        <dbReference type="ARBA" id="ARBA00006177"/>
    </source>
</evidence>
<evidence type="ECO:0000256" key="13">
    <source>
        <dbReference type="SAM" id="Coils"/>
    </source>
</evidence>
<feature type="region of interest" description="Disordered" evidence="14">
    <location>
        <begin position="115"/>
        <end position="159"/>
    </location>
</feature>
<evidence type="ECO:0000256" key="6">
    <source>
        <dbReference type="ARBA" id="ARBA00023015"/>
    </source>
</evidence>
<dbReference type="InterPro" id="IPR038441">
    <property type="entry name" value="THAP_Znf_sf"/>
</dbReference>
<keyword evidence="9" id="KW-0804">Transcription</keyword>
<dbReference type="OrthoDB" id="7699845at2759"/>
<evidence type="ECO:0000256" key="14">
    <source>
        <dbReference type="SAM" id="MobiDB-lite"/>
    </source>
</evidence>
<evidence type="ECO:0000256" key="12">
    <source>
        <dbReference type="PROSITE-ProRule" id="PRU00309"/>
    </source>
</evidence>
<dbReference type="Pfam" id="PF05485">
    <property type="entry name" value="THAP"/>
    <property type="match status" value="1"/>
</dbReference>
<dbReference type="InterPro" id="IPR006612">
    <property type="entry name" value="THAP_Znf"/>
</dbReference>
<keyword evidence="16" id="KW-1185">Reference proteome</keyword>
<feature type="compositionally biased region" description="Polar residues" evidence="14">
    <location>
        <begin position="142"/>
        <end position="159"/>
    </location>
</feature>
<evidence type="ECO:0000256" key="11">
    <source>
        <dbReference type="ARBA" id="ARBA00023306"/>
    </source>
</evidence>
<dbReference type="PANTHER" id="PTHR46600">
    <property type="entry name" value="THAP DOMAIN-CONTAINING"/>
    <property type="match status" value="1"/>
</dbReference>
<evidence type="ECO:0000256" key="9">
    <source>
        <dbReference type="ARBA" id="ARBA00023163"/>
    </source>
</evidence>
<dbReference type="RefSeq" id="XP_015519397.1">
    <property type="nucleotide sequence ID" value="XM_015663911.2"/>
</dbReference>
<keyword evidence="4 12" id="KW-0863">Zinc-finger</keyword>
<gene>
    <name evidence="17" type="primary">LOC107224010</name>
</gene>
<evidence type="ECO:0000313" key="16">
    <source>
        <dbReference type="Proteomes" id="UP000829291"/>
    </source>
</evidence>
<evidence type="ECO:0000313" key="17">
    <source>
        <dbReference type="RefSeq" id="XP_015519397.1"/>
    </source>
</evidence>
<dbReference type="GO" id="GO:0005654">
    <property type="term" value="C:nucleoplasm"/>
    <property type="evidence" value="ECO:0007669"/>
    <property type="project" value="UniProtKB-SubCell"/>
</dbReference>
<comment type="subcellular location">
    <subcellularLocation>
        <location evidence="1">Nucleus</location>
        <location evidence="1">Nucleoplasm</location>
    </subcellularLocation>
</comment>
<dbReference type="GO" id="GO:0043565">
    <property type="term" value="F:sequence-specific DNA binding"/>
    <property type="evidence" value="ECO:0007669"/>
    <property type="project" value="InterPro"/>
</dbReference>
<evidence type="ECO:0000256" key="8">
    <source>
        <dbReference type="ARBA" id="ARBA00023125"/>
    </source>
</evidence>
<name>A0A6J0BYM0_NEOLC</name>
<dbReference type="Proteomes" id="UP000829291">
    <property type="component" value="Chromosome 3"/>
</dbReference>